<evidence type="ECO:0000313" key="1">
    <source>
        <dbReference type="EMBL" id="SBV96929.1"/>
    </source>
</evidence>
<evidence type="ECO:0008006" key="2">
    <source>
        <dbReference type="Google" id="ProtNLM"/>
    </source>
</evidence>
<organism evidence="1">
    <name type="scientific">uncultured delta proteobacterium</name>
    <dbReference type="NCBI Taxonomy" id="34034"/>
    <lineage>
        <taxon>Bacteria</taxon>
        <taxon>Deltaproteobacteria</taxon>
        <taxon>environmental samples</taxon>
    </lineage>
</organism>
<dbReference type="Gene3D" id="3.40.50.11440">
    <property type="match status" value="1"/>
</dbReference>
<dbReference type="EMBL" id="FLUQ01000001">
    <property type="protein sequence ID" value="SBV96929.1"/>
    <property type="molecule type" value="Genomic_DNA"/>
</dbReference>
<sequence length="430" mass="45585">MSIISDLINNAVAPDVYPVRQAFPDDGIRDIPAAVAAALEKSGLAGAFSGGTIAIGVGSRGVANIAAVTRATVAWFRDKGAIPFVVPCMGSHGGATAEGQINMLASLGVTEDSANCPIRSSMDVVRLGELDNGLPVYMDTNAWNADGVFVINRIKAHTSFSGPNESGVLKMLTIGLGKQKGADAAHTYGNQAFAAIMPAMARMCMAKKPGILGALALVENERDHTCLVEAVPARNLEKRDAELLIYAKSRMPSIPLDRMDLLIVDRMGKNISGSGMDTNITGRHGSPAKHGGPEVSRLVVLELTPETKGNATGMGMADIIPRALAASINYEYTYANIITSNNLPYVRQPMVLETEEDAVRCGIKTCMGTPGAISLVRIRDTLSVDRMLVSKPVADLLRGHERCTVSAAPVPLRFSPDGQLDKTVWDTAFK</sequence>
<proteinExistence type="predicted"/>
<protein>
    <recommendedName>
        <fullName evidence="2">LarA-like N-terminal domain-containing protein</fullName>
    </recommendedName>
</protein>
<reference evidence="1" key="1">
    <citation type="submission" date="2016-04" db="EMBL/GenBank/DDBJ databases">
        <authorList>
            <person name="Evans L.H."/>
            <person name="Alamgir A."/>
            <person name="Owens N."/>
            <person name="Weber N.D."/>
            <person name="Virtaneva K."/>
            <person name="Barbian K."/>
            <person name="Babar A."/>
            <person name="Rosenke K."/>
        </authorList>
    </citation>
    <scope>NUCLEOTIDE SEQUENCE</scope>
    <source>
        <strain evidence="1">86</strain>
    </source>
</reference>
<name>A0A212JC07_9DELT</name>
<accession>A0A212JC07</accession>
<dbReference type="AlphaFoldDB" id="A0A212JC07"/>
<gene>
    <name evidence="1" type="ORF">KL86DPRO_11128</name>
</gene>